<dbReference type="EMBL" id="BHYM01000019">
    <property type="protein sequence ID" value="GCE38440.1"/>
    <property type="molecule type" value="Genomic_DNA"/>
</dbReference>
<evidence type="ECO:0000256" key="1">
    <source>
        <dbReference type="SAM" id="MobiDB-lite"/>
    </source>
</evidence>
<sequence length="100" mass="10631">MEAEQVCAKESIDDLRAPGQPQEQLDGRERSVEKETDSQVGSELTQHSGYGLLVRLAWKFLMSRLKDSLATSKTAHPKLFLGGGGPRVAPAVAAAVAAAV</sequence>
<dbReference type="Proteomes" id="UP000287519">
    <property type="component" value="Unassembled WGS sequence"/>
</dbReference>
<comment type="caution">
    <text evidence="2">The sequence shown here is derived from an EMBL/GenBank/DDBJ whole genome shotgun (WGS) entry which is preliminary data.</text>
</comment>
<feature type="compositionally biased region" description="Basic and acidic residues" evidence="1">
    <location>
        <begin position="25"/>
        <end position="37"/>
    </location>
</feature>
<accession>A0A402C4A1</accession>
<proteinExistence type="predicted"/>
<keyword evidence="3" id="KW-1185">Reference proteome</keyword>
<evidence type="ECO:0000313" key="3">
    <source>
        <dbReference type="Proteomes" id="UP000287519"/>
    </source>
</evidence>
<organism evidence="2 3">
    <name type="scientific">Rhodococcus wratislaviensis</name>
    <name type="common">Tsukamurella wratislaviensis</name>
    <dbReference type="NCBI Taxonomy" id="44752"/>
    <lineage>
        <taxon>Bacteria</taxon>
        <taxon>Bacillati</taxon>
        <taxon>Actinomycetota</taxon>
        <taxon>Actinomycetes</taxon>
        <taxon>Mycobacteriales</taxon>
        <taxon>Nocardiaceae</taxon>
        <taxon>Rhodococcus</taxon>
    </lineage>
</organism>
<reference evidence="2 3" key="1">
    <citation type="submission" date="2018-11" db="EMBL/GenBank/DDBJ databases">
        <title>Microbial catabolism of amino acid.</title>
        <authorList>
            <person name="Hibi M."/>
            <person name="Ogawa J."/>
        </authorList>
    </citation>
    <scope>NUCLEOTIDE SEQUENCE [LARGE SCALE GENOMIC DNA]</scope>
    <source>
        <strain evidence="2 3">C31-06</strain>
    </source>
</reference>
<feature type="region of interest" description="Disordered" evidence="1">
    <location>
        <begin position="1"/>
        <end position="44"/>
    </location>
</feature>
<evidence type="ECO:0000313" key="2">
    <source>
        <dbReference type="EMBL" id="GCE38440.1"/>
    </source>
</evidence>
<protein>
    <submittedName>
        <fullName evidence="2">Uncharacterized protein</fullName>
    </submittedName>
</protein>
<name>A0A402C4A1_RHOWR</name>
<dbReference type="AlphaFoldDB" id="A0A402C4A1"/>
<gene>
    <name evidence="2" type="ORF">Rhow_001492</name>
</gene>